<protein>
    <submittedName>
        <fullName evidence="2">Uncharacterized protein</fullName>
    </submittedName>
</protein>
<evidence type="ECO:0000313" key="2">
    <source>
        <dbReference type="EMBL" id="KNC78000.1"/>
    </source>
</evidence>
<evidence type="ECO:0000256" key="1">
    <source>
        <dbReference type="SAM" id="MobiDB-lite"/>
    </source>
</evidence>
<name>A0A0L0FMM2_9EUKA</name>
<feature type="region of interest" description="Disordered" evidence="1">
    <location>
        <begin position="125"/>
        <end position="187"/>
    </location>
</feature>
<feature type="compositionally biased region" description="Polar residues" evidence="1">
    <location>
        <begin position="165"/>
        <end position="176"/>
    </location>
</feature>
<proteinExistence type="predicted"/>
<gene>
    <name evidence="2" type="ORF">SARC_09554</name>
</gene>
<evidence type="ECO:0000313" key="3">
    <source>
        <dbReference type="Proteomes" id="UP000054560"/>
    </source>
</evidence>
<sequence>MLETLGATAKTRYGGPPLQGIDGMGTLSPKYSVPWDDLEAYMVILGGAYALAEGYPFNVVDDIPMGCDILIGYDQMRHCSWALMWREDELVLVPQSAIKWSWLKDTNVLLSPQVKLLLGFRQPKPRARGKKAMKKRHKPRRNVQRLGGGANERQDHAMNSDDSAEPSQPQQYSGVDSASEVFTDDDE</sequence>
<organism evidence="2 3">
    <name type="scientific">Sphaeroforma arctica JP610</name>
    <dbReference type="NCBI Taxonomy" id="667725"/>
    <lineage>
        <taxon>Eukaryota</taxon>
        <taxon>Ichthyosporea</taxon>
        <taxon>Ichthyophonida</taxon>
        <taxon>Sphaeroforma</taxon>
    </lineage>
</organism>
<reference evidence="2 3" key="1">
    <citation type="submission" date="2011-02" db="EMBL/GenBank/DDBJ databases">
        <title>The Genome Sequence of Sphaeroforma arctica JP610.</title>
        <authorList>
            <consortium name="The Broad Institute Genome Sequencing Platform"/>
            <person name="Russ C."/>
            <person name="Cuomo C."/>
            <person name="Young S.K."/>
            <person name="Zeng Q."/>
            <person name="Gargeya S."/>
            <person name="Alvarado L."/>
            <person name="Berlin A."/>
            <person name="Chapman S.B."/>
            <person name="Chen Z."/>
            <person name="Freedman E."/>
            <person name="Gellesch M."/>
            <person name="Goldberg J."/>
            <person name="Griggs A."/>
            <person name="Gujja S."/>
            <person name="Heilman E."/>
            <person name="Heiman D."/>
            <person name="Howarth C."/>
            <person name="Mehta T."/>
            <person name="Neiman D."/>
            <person name="Pearson M."/>
            <person name="Roberts A."/>
            <person name="Saif S."/>
            <person name="Shea T."/>
            <person name="Shenoy N."/>
            <person name="Sisk P."/>
            <person name="Stolte C."/>
            <person name="Sykes S."/>
            <person name="White J."/>
            <person name="Yandava C."/>
            <person name="Burger G."/>
            <person name="Gray M.W."/>
            <person name="Holland P.W.H."/>
            <person name="King N."/>
            <person name="Lang F.B.F."/>
            <person name="Roger A.J."/>
            <person name="Ruiz-Trillo I."/>
            <person name="Haas B."/>
            <person name="Nusbaum C."/>
            <person name="Birren B."/>
        </authorList>
    </citation>
    <scope>NUCLEOTIDE SEQUENCE [LARGE SCALE GENOMIC DNA]</scope>
    <source>
        <strain evidence="2 3">JP610</strain>
    </source>
</reference>
<dbReference type="EMBL" id="KQ242580">
    <property type="protein sequence ID" value="KNC78000.1"/>
    <property type="molecule type" value="Genomic_DNA"/>
</dbReference>
<feature type="compositionally biased region" description="Basic residues" evidence="1">
    <location>
        <begin position="125"/>
        <end position="143"/>
    </location>
</feature>
<dbReference type="GeneID" id="25910058"/>
<keyword evidence="3" id="KW-1185">Reference proteome</keyword>
<dbReference type="AlphaFoldDB" id="A0A0L0FMM2"/>
<dbReference type="RefSeq" id="XP_014151902.1">
    <property type="nucleotide sequence ID" value="XM_014296427.1"/>
</dbReference>
<dbReference type="Proteomes" id="UP000054560">
    <property type="component" value="Unassembled WGS sequence"/>
</dbReference>
<accession>A0A0L0FMM2</accession>